<evidence type="ECO:0000313" key="1">
    <source>
        <dbReference type="EMBL" id="TKR59772.1"/>
    </source>
</evidence>
<comment type="caution">
    <text evidence="1">The sequence shown here is derived from an EMBL/GenBank/DDBJ whole genome shotgun (WGS) entry which is preliminary data.</text>
</comment>
<protein>
    <submittedName>
        <fullName evidence="1">Uncharacterized protein</fullName>
    </submittedName>
</protein>
<keyword evidence="2" id="KW-1185">Reference proteome</keyword>
<proteinExistence type="predicted"/>
<dbReference type="EMBL" id="AZBU02000012">
    <property type="protein sequence ID" value="TKR59772.1"/>
    <property type="molecule type" value="Genomic_DNA"/>
</dbReference>
<sequence length="84" mass="9484">MGYVPLEFIEDVHKFTIVQPFCEYAFQQLVQPYSYVGEIKANTFISAKMDVYSNQAKVKFVAKVTNTEKIGANTVKTVLSVRGN</sequence>
<accession>A0A4U5LUI8</accession>
<name>A0A4U5LUI8_STECR</name>
<reference evidence="1 2" key="1">
    <citation type="journal article" date="2015" name="Genome Biol.">
        <title>Comparative genomics of Steinernema reveals deeply conserved gene regulatory networks.</title>
        <authorList>
            <person name="Dillman A.R."/>
            <person name="Macchietto M."/>
            <person name="Porter C.F."/>
            <person name="Rogers A."/>
            <person name="Williams B."/>
            <person name="Antoshechkin I."/>
            <person name="Lee M.M."/>
            <person name="Goodwin Z."/>
            <person name="Lu X."/>
            <person name="Lewis E.E."/>
            <person name="Goodrich-Blair H."/>
            <person name="Stock S.P."/>
            <person name="Adams B.J."/>
            <person name="Sternberg P.W."/>
            <person name="Mortazavi A."/>
        </authorList>
    </citation>
    <scope>NUCLEOTIDE SEQUENCE [LARGE SCALE GENOMIC DNA]</scope>
    <source>
        <strain evidence="1 2">ALL</strain>
    </source>
</reference>
<dbReference type="Proteomes" id="UP000298663">
    <property type="component" value="Unassembled WGS sequence"/>
</dbReference>
<evidence type="ECO:0000313" key="2">
    <source>
        <dbReference type="Proteomes" id="UP000298663"/>
    </source>
</evidence>
<gene>
    <name evidence="1" type="ORF">L596_029399</name>
</gene>
<organism evidence="1 2">
    <name type="scientific">Steinernema carpocapsae</name>
    <name type="common">Entomopathogenic nematode</name>
    <dbReference type="NCBI Taxonomy" id="34508"/>
    <lineage>
        <taxon>Eukaryota</taxon>
        <taxon>Metazoa</taxon>
        <taxon>Ecdysozoa</taxon>
        <taxon>Nematoda</taxon>
        <taxon>Chromadorea</taxon>
        <taxon>Rhabditida</taxon>
        <taxon>Tylenchina</taxon>
        <taxon>Panagrolaimomorpha</taxon>
        <taxon>Strongyloidoidea</taxon>
        <taxon>Steinernematidae</taxon>
        <taxon>Steinernema</taxon>
    </lineage>
</organism>
<reference evidence="1 2" key="2">
    <citation type="journal article" date="2019" name="G3 (Bethesda)">
        <title>Hybrid Assembly of the Genome of the Entomopathogenic Nematode Steinernema carpocapsae Identifies the X-Chromosome.</title>
        <authorList>
            <person name="Serra L."/>
            <person name="Macchietto M."/>
            <person name="Macias-Munoz A."/>
            <person name="McGill C.J."/>
            <person name="Rodriguez I.M."/>
            <person name="Rodriguez B."/>
            <person name="Murad R."/>
            <person name="Mortazavi A."/>
        </authorList>
    </citation>
    <scope>NUCLEOTIDE SEQUENCE [LARGE SCALE GENOMIC DNA]</scope>
    <source>
        <strain evidence="1 2">ALL</strain>
    </source>
</reference>
<dbReference type="AlphaFoldDB" id="A0A4U5LUI8"/>